<reference evidence="4 5" key="1">
    <citation type="submission" date="2020-12" db="EMBL/GenBank/DDBJ databases">
        <title>Metabolic potential, ecology and presence of endohyphal bacteria is reflected in genomic diversity of Mucoromycotina.</title>
        <authorList>
            <person name="Muszewska A."/>
            <person name="Okrasinska A."/>
            <person name="Steczkiewicz K."/>
            <person name="Drgas O."/>
            <person name="Orlowska M."/>
            <person name="Perlinska-Lenart U."/>
            <person name="Aleksandrzak-Piekarczyk T."/>
            <person name="Szatraj K."/>
            <person name="Zielenkiewicz U."/>
            <person name="Pilsyk S."/>
            <person name="Malc E."/>
            <person name="Mieczkowski P."/>
            <person name="Kruszewska J.S."/>
            <person name="Biernat P."/>
            <person name="Pawlowska J."/>
        </authorList>
    </citation>
    <scope>NUCLEOTIDE SEQUENCE [LARGE SCALE GENOMIC DNA]</scope>
    <source>
        <strain evidence="4 5">CBS 142.35</strain>
    </source>
</reference>
<keyword evidence="1" id="KW-0862">Zinc</keyword>
<dbReference type="EMBL" id="JAEPRB010000005">
    <property type="protein sequence ID" value="KAG2227630.1"/>
    <property type="molecule type" value="Genomic_DNA"/>
</dbReference>
<evidence type="ECO:0000259" key="3">
    <source>
        <dbReference type="PROSITE" id="PS50157"/>
    </source>
</evidence>
<gene>
    <name evidence="4" type="ORF">INT45_004671</name>
</gene>
<feature type="compositionally biased region" description="Polar residues" evidence="2">
    <location>
        <begin position="1"/>
        <end position="12"/>
    </location>
</feature>
<sequence length="327" mass="36516">MSSSLTFQLRNNDQLKKELTSPTSNTITKTTENLPSPPTSTYSSDEGPSDVAGSYSCEAGTGSIAGSIGSFSRRDSLPTHFNALTIQQFSTSLPENYTIEHKPNKATTVTTSISAPPPSTAPSSSVPKFIPIFTTPSSFQQLQYRRHSTRPESLAHSPASVAAAAATGGRTIRQRRQSESSTLNGRKATYRCDDCGKVYKHPNCLSKHRWEHSDQWELTSKLLLTKHQQVQMLEAAAILVGMDLSRQDQQGQEQDQQRLHVESNYLEEEDEEEEGYEEQMEDGDDEVEVFIDDMEEDREEDEKDSSKMETLSFHPRSNNMTSYSSSR</sequence>
<feature type="region of interest" description="Disordered" evidence="2">
    <location>
        <begin position="1"/>
        <end position="55"/>
    </location>
</feature>
<feature type="compositionally biased region" description="Low complexity" evidence="2">
    <location>
        <begin position="20"/>
        <end position="31"/>
    </location>
</feature>
<feature type="domain" description="C2H2-type" evidence="3">
    <location>
        <begin position="190"/>
        <end position="217"/>
    </location>
</feature>
<evidence type="ECO:0000313" key="4">
    <source>
        <dbReference type="EMBL" id="KAG2227630.1"/>
    </source>
</evidence>
<keyword evidence="5" id="KW-1185">Reference proteome</keyword>
<organism evidence="4 5">
    <name type="scientific">Circinella minor</name>
    <dbReference type="NCBI Taxonomy" id="1195481"/>
    <lineage>
        <taxon>Eukaryota</taxon>
        <taxon>Fungi</taxon>
        <taxon>Fungi incertae sedis</taxon>
        <taxon>Mucoromycota</taxon>
        <taxon>Mucoromycotina</taxon>
        <taxon>Mucoromycetes</taxon>
        <taxon>Mucorales</taxon>
        <taxon>Lichtheimiaceae</taxon>
        <taxon>Circinella</taxon>
    </lineage>
</organism>
<feature type="compositionally biased region" description="Acidic residues" evidence="2">
    <location>
        <begin position="265"/>
        <end position="303"/>
    </location>
</feature>
<dbReference type="InterPro" id="IPR013087">
    <property type="entry name" value="Znf_C2H2_type"/>
</dbReference>
<dbReference type="AlphaFoldDB" id="A0A8H7VNX5"/>
<comment type="caution">
    <text evidence="4">The sequence shown here is derived from an EMBL/GenBank/DDBJ whole genome shotgun (WGS) entry which is preliminary data.</text>
</comment>
<dbReference type="PROSITE" id="PS00028">
    <property type="entry name" value="ZINC_FINGER_C2H2_1"/>
    <property type="match status" value="1"/>
</dbReference>
<dbReference type="OrthoDB" id="2152896at2759"/>
<keyword evidence="1" id="KW-0863">Zinc-finger</keyword>
<dbReference type="Proteomes" id="UP000646827">
    <property type="component" value="Unassembled WGS sequence"/>
</dbReference>
<accession>A0A8H7VNX5</accession>
<dbReference type="PROSITE" id="PS50157">
    <property type="entry name" value="ZINC_FINGER_C2H2_2"/>
    <property type="match status" value="1"/>
</dbReference>
<protein>
    <recommendedName>
        <fullName evidence="3">C2H2-type domain-containing protein</fullName>
    </recommendedName>
</protein>
<dbReference type="GO" id="GO:0008270">
    <property type="term" value="F:zinc ion binding"/>
    <property type="evidence" value="ECO:0007669"/>
    <property type="project" value="UniProtKB-KW"/>
</dbReference>
<evidence type="ECO:0000313" key="5">
    <source>
        <dbReference type="Proteomes" id="UP000646827"/>
    </source>
</evidence>
<evidence type="ECO:0000256" key="2">
    <source>
        <dbReference type="SAM" id="MobiDB-lite"/>
    </source>
</evidence>
<name>A0A8H7VNX5_9FUNG</name>
<keyword evidence="1" id="KW-0479">Metal-binding</keyword>
<feature type="compositionally biased region" description="Polar residues" evidence="2">
    <location>
        <begin position="315"/>
        <end position="327"/>
    </location>
</feature>
<feature type="region of interest" description="Disordered" evidence="2">
    <location>
        <begin position="247"/>
        <end position="327"/>
    </location>
</feature>
<evidence type="ECO:0000256" key="1">
    <source>
        <dbReference type="PROSITE-ProRule" id="PRU00042"/>
    </source>
</evidence>
<proteinExistence type="predicted"/>